<dbReference type="FunFam" id="3.40.50.970:FF:000007">
    <property type="entry name" value="Acetolactate synthase"/>
    <property type="match status" value="1"/>
</dbReference>
<dbReference type="GO" id="GO:0030976">
    <property type="term" value="F:thiamine pyrophosphate binding"/>
    <property type="evidence" value="ECO:0007669"/>
    <property type="project" value="InterPro"/>
</dbReference>
<dbReference type="Gene3D" id="3.40.50.970">
    <property type="match status" value="2"/>
</dbReference>
<dbReference type="GO" id="GO:0005948">
    <property type="term" value="C:acetolactate synthase complex"/>
    <property type="evidence" value="ECO:0007669"/>
    <property type="project" value="TreeGrafter"/>
</dbReference>
<evidence type="ECO:0000259" key="6">
    <source>
        <dbReference type="Pfam" id="PF02776"/>
    </source>
</evidence>
<dbReference type="GO" id="GO:0009097">
    <property type="term" value="P:isoleucine biosynthetic process"/>
    <property type="evidence" value="ECO:0007669"/>
    <property type="project" value="TreeGrafter"/>
</dbReference>
<organism evidence="7 8">
    <name type="scientific">Propylenella binzhouense</name>
    <dbReference type="NCBI Taxonomy" id="2555902"/>
    <lineage>
        <taxon>Bacteria</taxon>
        <taxon>Pseudomonadati</taxon>
        <taxon>Pseudomonadota</taxon>
        <taxon>Alphaproteobacteria</taxon>
        <taxon>Hyphomicrobiales</taxon>
        <taxon>Propylenellaceae</taxon>
        <taxon>Propylenella</taxon>
    </lineage>
</organism>
<sequence>MNEERDAAEAPARSGGQILVDTLRIQGVDTIFGVPGESALPVFDALHGDQAGIRFVVCRHEANAANMAEADSKLRNEPGVCLVSRGPGAMHAAIAVHTAFQDSTPLVLIVGQVPRAHRGREAFQEMDYTRVFADTTKWAAEITDPARIPEMVSRAFHTAMAGRRGPVVLSIPEDVLSATARVADVARYQAAEPAPSPAAMTEFARLLAAAERPLVIVGGSGWDEAACAGLARFARSYDLPVAAAFRCQDVLDNRSEHYVGDLSFGPGPGLARRVGEADLLVVIGDRLGDVTTRGYTLLKPPVPGPALVHVYPGAEELGRVYQARLAVHASVGNFVRALGEMRTKAEVPWGEWRKGARQDYVAFSSPAGVNAALDFAKIIGHVRATMPDDTMFANGAGNYAIWLHRYLGYRVRGTQLAPRSGAMGYGLPAAIAAKLRHPGRPVICFAGDGDFQMASPDFITAARYRLPIVVIIMNNGLYGSIRMHQERHYPGRPSGTSLENPDFVAFAEACGGYGERVTADADFPAAFERALAAGRPAILDLPVDPRRLTPDMMLDSL</sequence>
<dbReference type="Pfam" id="PF02776">
    <property type="entry name" value="TPP_enzyme_N"/>
    <property type="match status" value="1"/>
</dbReference>
<dbReference type="SUPFAM" id="SSF52467">
    <property type="entry name" value="DHS-like NAD/FAD-binding domain"/>
    <property type="match status" value="1"/>
</dbReference>
<evidence type="ECO:0000313" key="7">
    <source>
        <dbReference type="EMBL" id="MYZ49119.1"/>
    </source>
</evidence>
<dbReference type="GO" id="GO:0000287">
    <property type="term" value="F:magnesium ion binding"/>
    <property type="evidence" value="ECO:0007669"/>
    <property type="project" value="InterPro"/>
</dbReference>
<feature type="domain" description="Thiamine pyrophosphate enzyme N-terminal TPP-binding" evidence="6">
    <location>
        <begin position="14"/>
        <end position="129"/>
    </location>
</feature>
<dbReference type="GO" id="GO:0050660">
    <property type="term" value="F:flavin adenine dinucleotide binding"/>
    <property type="evidence" value="ECO:0007669"/>
    <property type="project" value="TreeGrafter"/>
</dbReference>
<dbReference type="EMBL" id="SPKJ01000060">
    <property type="protein sequence ID" value="MYZ49119.1"/>
    <property type="molecule type" value="Genomic_DNA"/>
</dbReference>
<dbReference type="InterPro" id="IPR012000">
    <property type="entry name" value="Thiamin_PyroP_enz_cen_dom"/>
</dbReference>
<dbReference type="Pfam" id="PF02775">
    <property type="entry name" value="TPP_enzyme_C"/>
    <property type="match status" value="1"/>
</dbReference>
<dbReference type="RefSeq" id="WP_161141463.1">
    <property type="nucleotide sequence ID" value="NZ_SPKJ01000060.1"/>
</dbReference>
<dbReference type="CDD" id="cd00568">
    <property type="entry name" value="TPP_enzymes"/>
    <property type="match status" value="1"/>
</dbReference>
<dbReference type="InterPro" id="IPR029061">
    <property type="entry name" value="THDP-binding"/>
</dbReference>
<feature type="domain" description="Thiamine pyrophosphate enzyme TPP-binding" evidence="5">
    <location>
        <begin position="395"/>
        <end position="540"/>
    </location>
</feature>
<dbReference type="SUPFAM" id="SSF52518">
    <property type="entry name" value="Thiamin diphosphate-binding fold (THDP-binding)"/>
    <property type="match status" value="2"/>
</dbReference>
<dbReference type="InterPro" id="IPR011766">
    <property type="entry name" value="TPP_enzyme_TPP-bd"/>
</dbReference>
<feature type="domain" description="Thiamine pyrophosphate enzyme central" evidence="4">
    <location>
        <begin position="201"/>
        <end position="338"/>
    </location>
</feature>
<accession>A0A964T646</accession>
<comment type="caution">
    <text evidence="7">The sequence shown here is derived from an EMBL/GenBank/DDBJ whole genome shotgun (WGS) entry which is preliminary data.</text>
</comment>
<keyword evidence="2 3" id="KW-0786">Thiamine pyrophosphate</keyword>
<dbReference type="PANTHER" id="PTHR18968:SF120">
    <property type="entry name" value="ACETOLACTATE SYNTHASE LARGE SUBUNIT"/>
    <property type="match status" value="1"/>
</dbReference>
<evidence type="ECO:0000259" key="5">
    <source>
        <dbReference type="Pfam" id="PF02775"/>
    </source>
</evidence>
<dbReference type="GO" id="GO:0009099">
    <property type="term" value="P:L-valine biosynthetic process"/>
    <property type="evidence" value="ECO:0007669"/>
    <property type="project" value="TreeGrafter"/>
</dbReference>
<dbReference type="InterPro" id="IPR045229">
    <property type="entry name" value="TPP_enz"/>
</dbReference>
<dbReference type="Proteomes" id="UP000773614">
    <property type="component" value="Unassembled WGS sequence"/>
</dbReference>
<dbReference type="GO" id="GO:0003984">
    <property type="term" value="F:acetolactate synthase activity"/>
    <property type="evidence" value="ECO:0007669"/>
    <property type="project" value="TreeGrafter"/>
</dbReference>
<dbReference type="NCBIfam" id="NF006052">
    <property type="entry name" value="PRK08199.1"/>
    <property type="match status" value="1"/>
</dbReference>
<evidence type="ECO:0000313" key="8">
    <source>
        <dbReference type="Proteomes" id="UP000773614"/>
    </source>
</evidence>
<dbReference type="Gene3D" id="3.40.50.1220">
    <property type="entry name" value="TPP-binding domain"/>
    <property type="match status" value="1"/>
</dbReference>
<evidence type="ECO:0000259" key="4">
    <source>
        <dbReference type="Pfam" id="PF00205"/>
    </source>
</evidence>
<keyword evidence="8" id="KW-1185">Reference proteome</keyword>
<dbReference type="OrthoDB" id="4494979at2"/>
<reference evidence="7" key="1">
    <citation type="submission" date="2019-03" db="EMBL/GenBank/DDBJ databases">
        <title>Afifella sp. nov., isolated from activated sludge.</title>
        <authorList>
            <person name="Li Q."/>
            <person name="Liu Y."/>
        </authorList>
    </citation>
    <scope>NUCLEOTIDE SEQUENCE</scope>
    <source>
        <strain evidence="7">L72</strain>
    </source>
</reference>
<comment type="similarity">
    <text evidence="1 3">Belongs to the TPP enzyme family.</text>
</comment>
<proteinExistence type="inferred from homology"/>
<dbReference type="InterPro" id="IPR012001">
    <property type="entry name" value="Thiamin_PyroP_enz_TPP-bd_dom"/>
</dbReference>
<dbReference type="PANTHER" id="PTHR18968">
    <property type="entry name" value="THIAMINE PYROPHOSPHATE ENZYMES"/>
    <property type="match status" value="1"/>
</dbReference>
<gene>
    <name evidence="7" type="ORF">E4O86_15500</name>
</gene>
<evidence type="ECO:0000256" key="1">
    <source>
        <dbReference type="ARBA" id="ARBA00007812"/>
    </source>
</evidence>
<protein>
    <submittedName>
        <fullName evidence="7">Thiamine pyrophosphate-binding protein</fullName>
    </submittedName>
</protein>
<evidence type="ECO:0000256" key="3">
    <source>
        <dbReference type="RuleBase" id="RU362132"/>
    </source>
</evidence>
<dbReference type="InterPro" id="IPR029035">
    <property type="entry name" value="DHS-like_NAD/FAD-binding_dom"/>
</dbReference>
<dbReference type="AlphaFoldDB" id="A0A964T646"/>
<dbReference type="Pfam" id="PF00205">
    <property type="entry name" value="TPP_enzyme_M"/>
    <property type="match status" value="1"/>
</dbReference>
<dbReference type="CDD" id="cd07035">
    <property type="entry name" value="TPP_PYR_POX_like"/>
    <property type="match status" value="1"/>
</dbReference>
<name>A0A964T646_9HYPH</name>
<evidence type="ECO:0000256" key="2">
    <source>
        <dbReference type="ARBA" id="ARBA00023052"/>
    </source>
</evidence>